<reference evidence="5 6" key="1">
    <citation type="submission" date="2020-05" db="EMBL/GenBank/DDBJ databases">
        <title>Genome sequence of Isoptericola sp. JC619 isolated from Chilika lagoon, India.</title>
        <authorList>
            <person name="Kumar D."/>
            <person name="Appam K."/>
            <person name="Gandham S."/>
            <person name="Uppada J."/>
            <person name="Sasikala C."/>
            <person name="Venkata Ramana C."/>
        </authorList>
    </citation>
    <scope>NUCLEOTIDE SEQUENCE [LARGE SCALE GENOMIC DNA]</scope>
    <source>
        <strain evidence="5 6">JC619</strain>
    </source>
</reference>
<sequence length="410" mass="42422">MTAPDTRPDQEPTSAATAGPGRPSRGGGLAVGVLLAVALPLAVLSSGALVPGTPWWGHVGVAVSPWAVWFVAAGIVVVVLGTIALLRRASVARVLVLAAGVVTTVCAFVVVTQQLLVAQHHDVAVRIGELFAVSRGDVSADLHATYGQQDGEAQELSVWLPRTGGDDAPAPVVVLVHGGGWATENRLQPTTASHAAWFAQQGFLAVSVDYPLSDDEHHRWDVVEPQVACALVWVGRHAAEHGGDGTAVHLAGDSAGGNVALDVAYRATTGEIEPACPGDLPRVAAVSTLFPVADPVAFHDNTDPVVGSRARVLAERYTGGTPTEVPERYAAVTPAEHVAAGAPATLMMLGTADRLVPPAGAQDLADVLARHGVEHELVELPRAGHAFDVAPGGVGTQTWRELTLRWFSGS</sequence>
<dbReference type="Proteomes" id="UP000557204">
    <property type="component" value="Unassembled WGS sequence"/>
</dbReference>
<feature type="region of interest" description="Disordered" evidence="2">
    <location>
        <begin position="1"/>
        <end position="24"/>
    </location>
</feature>
<dbReference type="AlphaFoldDB" id="A0A849KCQ3"/>
<evidence type="ECO:0000313" key="6">
    <source>
        <dbReference type="Proteomes" id="UP000557204"/>
    </source>
</evidence>
<gene>
    <name evidence="5" type="ORF">HLI28_02180</name>
</gene>
<keyword evidence="6" id="KW-1185">Reference proteome</keyword>
<proteinExistence type="predicted"/>
<dbReference type="PANTHER" id="PTHR48081">
    <property type="entry name" value="AB HYDROLASE SUPERFAMILY PROTEIN C4A8.06C"/>
    <property type="match status" value="1"/>
</dbReference>
<keyword evidence="3" id="KW-0812">Transmembrane</keyword>
<evidence type="ECO:0000259" key="4">
    <source>
        <dbReference type="Pfam" id="PF20434"/>
    </source>
</evidence>
<dbReference type="EMBL" id="JABFAJ010000003">
    <property type="protein sequence ID" value="NNU26353.1"/>
    <property type="molecule type" value="Genomic_DNA"/>
</dbReference>
<protein>
    <submittedName>
        <fullName evidence="5">Alpha/beta hydrolase</fullName>
    </submittedName>
</protein>
<organism evidence="5 6">
    <name type="scientific">Isoptericola sediminis</name>
    <dbReference type="NCBI Taxonomy" id="2733572"/>
    <lineage>
        <taxon>Bacteria</taxon>
        <taxon>Bacillati</taxon>
        <taxon>Actinomycetota</taxon>
        <taxon>Actinomycetes</taxon>
        <taxon>Micrococcales</taxon>
        <taxon>Promicromonosporaceae</taxon>
        <taxon>Isoptericola</taxon>
    </lineage>
</organism>
<dbReference type="GO" id="GO:0016787">
    <property type="term" value="F:hydrolase activity"/>
    <property type="evidence" value="ECO:0007669"/>
    <property type="project" value="UniProtKB-KW"/>
</dbReference>
<evidence type="ECO:0000256" key="2">
    <source>
        <dbReference type="SAM" id="MobiDB-lite"/>
    </source>
</evidence>
<accession>A0A849KCQ3</accession>
<dbReference type="InterPro" id="IPR050300">
    <property type="entry name" value="GDXG_lipolytic_enzyme"/>
</dbReference>
<evidence type="ECO:0000256" key="3">
    <source>
        <dbReference type="SAM" id="Phobius"/>
    </source>
</evidence>
<dbReference type="SUPFAM" id="SSF53474">
    <property type="entry name" value="alpha/beta-Hydrolases"/>
    <property type="match status" value="1"/>
</dbReference>
<dbReference type="Pfam" id="PF20434">
    <property type="entry name" value="BD-FAE"/>
    <property type="match status" value="1"/>
</dbReference>
<keyword evidence="3" id="KW-1133">Transmembrane helix</keyword>
<dbReference type="InterPro" id="IPR029058">
    <property type="entry name" value="AB_hydrolase_fold"/>
</dbReference>
<keyword evidence="1 5" id="KW-0378">Hydrolase</keyword>
<keyword evidence="3" id="KW-0472">Membrane</keyword>
<dbReference type="InterPro" id="IPR049492">
    <property type="entry name" value="BD-FAE-like_dom"/>
</dbReference>
<feature type="transmembrane region" description="Helical" evidence="3">
    <location>
        <begin position="29"/>
        <end position="50"/>
    </location>
</feature>
<dbReference type="Gene3D" id="3.40.50.1820">
    <property type="entry name" value="alpha/beta hydrolase"/>
    <property type="match status" value="1"/>
</dbReference>
<feature type="domain" description="BD-FAE-like" evidence="4">
    <location>
        <begin position="166"/>
        <end position="367"/>
    </location>
</feature>
<dbReference type="RefSeq" id="WP_171245842.1">
    <property type="nucleotide sequence ID" value="NZ_JABFAJ010000003.1"/>
</dbReference>
<name>A0A849KCQ3_9MICO</name>
<evidence type="ECO:0000256" key="1">
    <source>
        <dbReference type="ARBA" id="ARBA00022801"/>
    </source>
</evidence>
<feature type="transmembrane region" description="Helical" evidence="3">
    <location>
        <begin position="66"/>
        <end position="87"/>
    </location>
</feature>
<feature type="transmembrane region" description="Helical" evidence="3">
    <location>
        <begin position="94"/>
        <end position="116"/>
    </location>
</feature>
<feature type="compositionally biased region" description="Basic and acidic residues" evidence="2">
    <location>
        <begin position="1"/>
        <end position="10"/>
    </location>
</feature>
<comment type="caution">
    <text evidence="5">The sequence shown here is derived from an EMBL/GenBank/DDBJ whole genome shotgun (WGS) entry which is preliminary data.</text>
</comment>
<evidence type="ECO:0000313" key="5">
    <source>
        <dbReference type="EMBL" id="NNU26353.1"/>
    </source>
</evidence>